<proteinExistence type="predicted"/>
<reference evidence="1 2" key="1">
    <citation type="submission" date="2018-02" db="EMBL/GenBank/DDBJ databases">
        <title>8 Nocardia nova and 1 Nocardia cyriacigeorgica strain used for evolution to TMP-SMX.</title>
        <authorList>
            <person name="Mehta H."/>
            <person name="Weng J."/>
            <person name="Shamoo Y."/>
        </authorList>
    </citation>
    <scope>NUCLEOTIDE SEQUENCE [LARGE SCALE GENOMIC DNA]</scope>
    <source>
        <strain evidence="1 2">ATCC 33727</strain>
    </source>
</reference>
<dbReference type="RefSeq" id="WP_063030174.1">
    <property type="nucleotide sequence ID" value="NZ_PYHS01000004.1"/>
</dbReference>
<comment type="caution">
    <text evidence="1">The sequence shown here is derived from an EMBL/GenBank/DDBJ whole genome shotgun (WGS) entry which is preliminary data.</text>
</comment>
<accession>A0A2T2Z884</accession>
<dbReference type="EMBL" id="PYHS01000004">
    <property type="protein sequence ID" value="PSR63970.1"/>
    <property type="molecule type" value="Genomic_DNA"/>
</dbReference>
<gene>
    <name evidence="1" type="ORF">C8259_08955</name>
</gene>
<evidence type="ECO:0000313" key="1">
    <source>
        <dbReference type="EMBL" id="PSR63970.1"/>
    </source>
</evidence>
<name>A0A2T2Z884_9NOCA</name>
<protein>
    <submittedName>
        <fullName evidence="1">Uncharacterized protein</fullName>
    </submittedName>
</protein>
<dbReference type="AlphaFoldDB" id="A0A2T2Z884"/>
<organism evidence="1 2">
    <name type="scientific">Nocardia nova</name>
    <dbReference type="NCBI Taxonomy" id="37330"/>
    <lineage>
        <taxon>Bacteria</taxon>
        <taxon>Bacillati</taxon>
        <taxon>Actinomycetota</taxon>
        <taxon>Actinomycetes</taxon>
        <taxon>Mycobacteriales</taxon>
        <taxon>Nocardiaceae</taxon>
        <taxon>Nocardia</taxon>
    </lineage>
</organism>
<sequence length="127" mass="14098">MPEQTPEPRDLVADGHMALRLAKAGAFNVYGWAGEHLPAFLAELETARARIAELEAAQREPVGYVVGHQYDDATLLEFEPTHVDPFGDRARAYGSRGEAEAFAAKCGPHDRRTEFEVYELRKVVGDE</sequence>
<evidence type="ECO:0000313" key="2">
    <source>
        <dbReference type="Proteomes" id="UP000241647"/>
    </source>
</evidence>
<dbReference type="Proteomes" id="UP000241647">
    <property type="component" value="Unassembled WGS sequence"/>
</dbReference>